<dbReference type="Pfam" id="PF00665">
    <property type="entry name" value="rve"/>
    <property type="match status" value="1"/>
</dbReference>
<dbReference type="InterPro" id="IPR036397">
    <property type="entry name" value="RNaseH_sf"/>
</dbReference>
<dbReference type="InterPro" id="IPR012337">
    <property type="entry name" value="RNaseH-like_sf"/>
</dbReference>
<reference evidence="2 3" key="1">
    <citation type="submission" date="2023-06" db="EMBL/GenBank/DDBJ databases">
        <title>Novel species in genus Planococcus.</title>
        <authorList>
            <person name="Ning S."/>
        </authorList>
    </citation>
    <scope>NUCLEOTIDE SEQUENCE [LARGE SCALE GENOMIC DNA]</scope>
    <source>
        <strain evidence="2 3">N028</strain>
    </source>
</reference>
<dbReference type="InterPro" id="IPR050900">
    <property type="entry name" value="Transposase_IS3/IS150/IS904"/>
</dbReference>
<dbReference type="Gene3D" id="3.30.420.10">
    <property type="entry name" value="Ribonuclease H-like superfamily/Ribonuclease H"/>
    <property type="match status" value="1"/>
</dbReference>
<comment type="caution">
    <text evidence="2">The sequence shown here is derived from an EMBL/GenBank/DDBJ whole genome shotgun (WGS) entry which is preliminary data.</text>
</comment>
<proteinExistence type="predicted"/>
<protein>
    <submittedName>
        <fullName evidence="2">DDE-type integrase/transposase/recombinase</fullName>
    </submittedName>
</protein>
<dbReference type="RefSeq" id="WP_301723279.1">
    <property type="nucleotide sequence ID" value="NZ_JAUJWV010000001.1"/>
</dbReference>
<keyword evidence="3" id="KW-1185">Reference proteome</keyword>
<evidence type="ECO:0000259" key="1">
    <source>
        <dbReference type="PROSITE" id="PS50994"/>
    </source>
</evidence>
<evidence type="ECO:0000313" key="3">
    <source>
        <dbReference type="Proteomes" id="UP001172055"/>
    </source>
</evidence>
<sequence length="174" mass="20245">MDLSEIKMEQEKIFISAIIDLFNRELIAVVLGSTPSCKLVEATLTMAMAERKLEKMTGILLHTDQGPQFTSYQHHKQSKALEFIPSMSRRANCWDNTVMESVFSHYKTEFELHYPMNDYSYVKIDLLLFRLYFNEERSQKSSGIRHPKPSWKRIYSIEIRVSGCPKKGRQTTGT</sequence>
<dbReference type="InterPro" id="IPR001584">
    <property type="entry name" value="Integrase_cat-core"/>
</dbReference>
<accession>A0ABT8N1A7</accession>
<evidence type="ECO:0000313" key="2">
    <source>
        <dbReference type="EMBL" id="MDN7241679.1"/>
    </source>
</evidence>
<gene>
    <name evidence="2" type="ORF">QWY14_07730</name>
</gene>
<dbReference type="PANTHER" id="PTHR46889:SF4">
    <property type="entry name" value="TRANSPOSASE INSO FOR INSERTION SEQUENCE ELEMENT IS911B-RELATED"/>
    <property type="match status" value="1"/>
</dbReference>
<dbReference type="SUPFAM" id="SSF53098">
    <property type="entry name" value="Ribonuclease H-like"/>
    <property type="match status" value="1"/>
</dbReference>
<dbReference type="PANTHER" id="PTHR46889">
    <property type="entry name" value="TRANSPOSASE INSF FOR INSERTION SEQUENCE IS3B-RELATED"/>
    <property type="match status" value="1"/>
</dbReference>
<name>A0ABT8N1A7_9BACL</name>
<organism evidence="2 3">
    <name type="scientific">Planococcus shixiaomingii</name>
    <dbReference type="NCBI Taxonomy" id="3058393"/>
    <lineage>
        <taxon>Bacteria</taxon>
        <taxon>Bacillati</taxon>
        <taxon>Bacillota</taxon>
        <taxon>Bacilli</taxon>
        <taxon>Bacillales</taxon>
        <taxon>Caryophanaceae</taxon>
        <taxon>Planococcus</taxon>
    </lineage>
</organism>
<dbReference type="PROSITE" id="PS50994">
    <property type="entry name" value="INTEGRASE"/>
    <property type="match status" value="1"/>
</dbReference>
<dbReference type="EMBL" id="JAUJWV010000001">
    <property type="protein sequence ID" value="MDN7241679.1"/>
    <property type="molecule type" value="Genomic_DNA"/>
</dbReference>
<feature type="domain" description="Integrase catalytic" evidence="1">
    <location>
        <begin position="1"/>
        <end position="155"/>
    </location>
</feature>
<dbReference type="Proteomes" id="UP001172055">
    <property type="component" value="Unassembled WGS sequence"/>
</dbReference>